<feature type="region of interest" description="Disordered" evidence="1">
    <location>
        <begin position="1"/>
        <end position="56"/>
    </location>
</feature>
<feature type="region of interest" description="Disordered" evidence="1">
    <location>
        <begin position="78"/>
        <end position="188"/>
    </location>
</feature>
<feature type="compositionally biased region" description="Basic and acidic residues" evidence="1">
    <location>
        <begin position="40"/>
        <end position="56"/>
    </location>
</feature>
<comment type="caution">
    <text evidence="2">The sequence shown here is derived from an EMBL/GenBank/DDBJ whole genome shotgun (WGS) entry which is preliminary data.</text>
</comment>
<protein>
    <submittedName>
        <fullName evidence="2">Uncharacterized protein</fullName>
    </submittedName>
</protein>
<keyword evidence="3" id="KW-1185">Reference proteome</keyword>
<name>A0A432MM14_9BACT</name>
<evidence type="ECO:0000313" key="3">
    <source>
        <dbReference type="Proteomes" id="UP000280296"/>
    </source>
</evidence>
<organism evidence="2 3">
    <name type="scientific">Tautonia sociabilis</name>
    <dbReference type="NCBI Taxonomy" id="2080755"/>
    <lineage>
        <taxon>Bacteria</taxon>
        <taxon>Pseudomonadati</taxon>
        <taxon>Planctomycetota</taxon>
        <taxon>Planctomycetia</taxon>
        <taxon>Isosphaerales</taxon>
        <taxon>Isosphaeraceae</taxon>
        <taxon>Tautonia</taxon>
    </lineage>
</organism>
<reference evidence="2 3" key="2">
    <citation type="submission" date="2019-01" db="EMBL/GenBank/DDBJ databases">
        <title>Tautonia sociabilis, a novel thermotolerant planctomycete of Isosphaeraceae family, isolated from a 4000 m deep subterranean habitat.</title>
        <authorList>
            <person name="Kovaleva O.L."/>
            <person name="Elcheninov A.G."/>
            <person name="Van Heerden E."/>
            <person name="Toshchakov S.V."/>
            <person name="Novikov A."/>
            <person name="Bonch-Osmolovskaya E.A."/>
            <person name="Kublanov I.V."/>
        </authorList>
    </citation>
    <scope>NUCLEOTIDE SEQUENCE [LARGE SCALE GENOMIC DNA]</scope>
    <source>
        <strain evidence="2 3">GM2012</strain>
    </source>
</reference>
<evidence type="ECO:0000313" key="2">
    <source>
        <dbReference type="EMBL" id="RUL88166.1"/>
    </source>
</evidence>
<dbReference type="EMBL" id="RYZH01000013">
    <property type="protein sequence ID" value="RUL88166.1"/>
    <property type="molecule type" value="Genomic_DNA"/>
</dbReference>
<proteinExistence type="predicted"/>
<gene>
    <name evidence="2" type="ORF">TsocGM_08495</name>
</gene>
<accession>A0A432MM14</accession>
<dbReference type="RefSeq" id="WP_126724876.1">
    <property type="nucleotide sequence ID" value="NZ_RYZH01000013.1"/>
</dbReference>
<sequence length="188" mass="20008">MGGQNNLGPKLPEAKDTTEPTPKPEGPPERGVEPPAPGNLEDRDLTIRGIRDALKDDAMARKLEELTGMDREEMAQFVERFSGPPEGAAREGSEVEVVPEEQQSFDPNRSIPDPLQGVRQSQGASRARGPSANDGIGRNRQGGGAPPPPQLLPLLEAYQRRISGSDVPSPAPSAEEGGGARPSTRPRP</sequence>
<evidence type="ECO:0000256" key="1">
    <source>
        <dbReference type="SAM" id="MobiDB-lite"/>
    </source>
</evidence>
<dbReference type="Proteomes" id="UP000280296">
    <property type="component" value="Unassembled WGS sequence"/>
</dbReference>
<dbReference type="AlphaFoldDB" id="A0A432MM14"/>
<reference evidence="2 3" key="1">
    <citation type="submission" date="2018-12" db="EMBL/GenBank/DDBJ databases">
        <authorList>
            <person name="Toschakov S.V."/>
        </authorList>
    </citation>
    <scope>NUCLEOTIDE SEQUENCE [LARGE SCALE GENOMIC DNA]</scope>
    <source>
        <strain evidence="2 3">GM2012</strain>
    </source>
</reference>